<sequence>MIDYFKGRFTYKNELEELLRANKSLDLNQKFKVNDSSIEYPLKTNIQNLSIKVYDGYASIEHSLHTFFNKTIGDGVENSNDFSFCDLQASLDRLEETLGYDLGDISLNVLEFGLNIDLGINPSLFLERYVLMHKLKTPCYDPKNNKKMRIKKFTYEEYEIKIYDKSLQFAGLINNPNILRVEVKYKTKKQLNRLGIYNLNDLRRFDCIRVLYHDYLNKLSHLNIVDRYDGNRLMTKKQSNEILTYTHPSYWIDTRGNFSASTFQKRKEKFSKLVKKFNLDSWKSELFKFIKSKFTHLSYSDCETYDSAPFLMNDEYYYSDNVLIG</sequence>
<gene>
    <name evidence="1" type="ORF">LX97_01870</name>
</gene>
<accession>A0ABX5PZ46</accession>
<comment type="caution">
    <text evidence="1">The sequence shown here is derived from an EMBL/GenBank/DDBJ whole genome shotgun (WGS) entry which is preliminary data.</text>
</comment>
<keyword evidence="2" id="KW-1185">Reference proteome</keyword>
<dbReference type="Proteomes" id="UP000248584">
    <property type="component" value="Unassembled WGS sequence"/>
</dbReference>
<evidence type="ECO:0000313" key="2">
    <source>
        <dbReference type="Proteomes" id="UP000248584"/>
    </source>
</evidence>
<dbReference type="RefSeq" id="WP_015362628.1">
    <property type="nucleotide sequence ID" value="NZ_QKZR01000002.1"/>
</dbReference>
<name>A0ABX5PZ46_9FLAO</name>
<organism evidence="1 2">
    <name type="scientific">Nonlabens dokdonensis</name>
    <dbReference type="NCBI Taxonomy" id="328515"/>
    <lineage>
        <taxon>Bacteria</taxon>
        <taxon>Pseudomonadati</taxon>
        <taxon>Bacteroidota</taxon>
        <taxon>Flavobacteriia</taxon>
        <taxon>Flavobacteriales</taxon>
        <taxon>Flavobacteriaceae</taxon>
        <taxon>Nonlabens</taxon>
    </lineage>
</organism>
<dbReference type="EMBL" id="QKZR01000002">
    <property type="protein sequence ID" value="PZX41089.1"/>
    <property type="molecule type" value="Genomic_DNA"/>
</dbReference>
<proteinExistence type="predicted"/>
<evidence type="ECO:0000313" key="1">
    <source>
        <dbReference type="EMBL" id="PZX41089.1"/>
    </source>
</evidence>
<evidence type="ECO:0008006" key="3">
    <source>
        <dbReference type="Google" id="ProtNLM"/>
    </source>
</evidence>
<protein>
    <recommendedName>
        <fullName evidence="3">VTC domain-containing protein</fullName>
    </recommendedName>
</protein>
<reference evidence="1 2" key="1">
    <citation type="submission" date="2018-06" db="EMBL/GenBank/DDBJ databases">
        <title>Genomic Encyclopedia of Archaeal and Bacterial Type Strains, Phase II (KMG-II): from individual species to whole genera.</title>
        <authorList>
            <person name="Goeker M."/>
        </authorList>
    </citation>
    <scope>NUCLEOTIDE SEQUENCE [LARGE SCALE GENOMIC DNA]</scope>
    <source>
        <strain evidence="1 2">DSM 17205</strain>
    </source>
</reference>